<evidence type="ECO:0000256" key="3">
    <source>
        <dbReference type="ARBA" id="ARBA00023163"/>
    </source>
</evidence>
<dbReference type="InterPro" id="IPR036388">
    <property type="entry name" value="WH-like_DNA-bd_sf"/>
</dbReference>
<keyword evidence="6" id="KW-1185">Reference proteome</keyword>
<dbReference type="InterPro" id="IPR051011">
    <property type="entry name" value="Metal_resp_trans_reg"/>
</dbReference>
<dbReference type="SUPFAM" id="SSF46785">
    <property type="entry name" value="Winged helix' DNA-binding domain"/>
    <property type="match status" value="1"/>
</dbReference>
<evidence type="ECO:0000256" key="2">
    <source>
        <dbReference type="ARBA" id="ARBA00023125"/>
    </source>
</evidence>
<gene>
    <name evidence="5" type="ORF">PRZ03_00540</name>
</gene>
<dbReference type="InterPro" id="IPR036390">
    <property type="entry name" value="WH_DNA-bd_sf"/>
</dbReference>
<reference evidence="5 6" key="1">
    <citation type="submission" date="2022-10" db="EMBL/GenBank/DDBJ databases">
        <title>Paucibacter sp. hw1 Genome sequencing.</title>
        <authorList>
            <person name="Park S."/>
        </authorList>
    </citation>
    <scope>NUCLEOTIDE SEQUENCE [LARGE SCALE GENOMIC DNA]</scope>
    <source>
        <strain evidence="6">hw1</strain>
    </source>
</reference>
<name>A0ABT5K7U9_9BURK</name>
<dbReference type="PANTHER" id="PTHR43132:SF2">
    <property type="entry name" value="ARSENICAL RESISTANCE OPERON REPRESSOR ARSR-RELATED"/>
    <property type="match status" value="1"/>
</dbReference>
<keyword evidence="2" id="KW-0238">DNA-binding</keyword>
<dbReference type="EMBL" id="JAQQXT010000001">
    <property type="protein sequence ID" value="MDC8770037.1"/>
    <property type="molecule type" value="Genomic_DNA"/>
</dbReference>
<evidence type="ECO:0000259" key="4">
    <source>
        <dbReference type="PROSITE" id="PS50987"/>
    </source>
</evidence>
<dbReference type="SMART" id="SM00418">
    <property type="entry name" value="HTH_ARSR"/>
    <property type="match status" value="1"/>
</dbReference>
<feature type="domain" description="HTH arsR-type" evidence="4">
    <location>
        <begin position="1"/>
        <end position="95"/>
    </location>
</feature>
<dbReference type="CDD" id="cd00090">
    <property type="entry name" value="HTH_ARSR"/>
    <property type="match status" value="1"/>
</dbReference>
<dbReference type="InterPro" id="IPR011991">
    <property type="entry name" value="ArsR-like_HTH"/>
</dbReference>
<protein>
    <submittedName>
        <fullName evidence="5">Metalloregulator ArsR/SmtB family transcription factor</fullName>
    </submittedName>
</protein>
<dbReference type="InterPro" id="IPR001845">
    <property type="entry name" value="HTH_ArsR_DNA-bd_dom"/>
</dbReference>
<sequence>MEEQAIVKALAALAQAARLQVFRTLVVAGPLGLTPSALAQTLEVPASTLSFHLKELLNAGLVSQEREGRNLIYRAAFTQMNELLAYLTANCCQGEACLTISTPNCSAC</sequence>
<evidence type="ECO:0000313" key="6">
    <source>
        <dbReference type="Proteomes" id="UP001221189"/>
    </source>
</evidence>
<keyword evidence="1" id="KW-0805">Transcription regulation</keyword>
<evidence type="ECO:0000256" key="1">
    <source>
        <dbReference type="ARBA" id="ARBA00023015"/>
    </source>
</evidence>
<dbReference type="PANTHER" id="PTHR43132">
    <property type="entry name" value="ARSENICAL RESISTANCE OPERON REPRESSOR ARSR-RELATED"/>
    <property type="match status" value="1"/>
</dbReference>
<dbReference type="Pfam" id="PF12840">
    <property type="entry name" value="HTH_20"/>
    <property type="match status" value="1"/>
</dbReference>
<keyword evidence="3" id="KW-0804">Transcription</keyword>
<dbReference type="Proteomes" id="UP001221189">
    <property type="component" value="Unassembled WGS sequence"/>
</dbReference>
<evidence type="ECO:0000313" key="5">
    <source>
        <dbReference type="EMBL" id="MDC8770037.1"/>
    </source>
</evidence>
<dbReference type="RefSeq" id="WP_273598529.1">
    <property type="nucleotide sequence ID" value="NZ_JAQQXT010000001.1"/>
</dbReference>
<dbReference type="NCBIfam" id="NF033788">
    <property type="entry name" value="HTH_metalloreg"/>
    <property type="match status" value="1"/>
</dbReference>
<dbReference type="PROSITE" id="PS50987">
    <property type="entry name" value="HTH_ARSR_2"/>
    <property type="match status" value="1"/>
</dbReference>
<accession>A0ABT5K7U9</accession>
<comment type="caution">
    <text evidence="5">The sequence shown here is derived from an EMBL/GenBank/DDBJ whole genome shotgun (WGS) entry which is preliminary data.</text>
</comment>
<dbReference type="Gene3D" id="1.10.10.10">
    <property type="entry name" value="Winged helix-like DNA-binding domain superfamily/Winged helix DNA-binding domain"/>
    <property type="match status" value="1"/>
</dbReference>
<proteinExistence type="predicted"/>
<dbReference type="PRINTS" id="PR00778">
    <property type="entry name" value="HTHARSR"/>
</dbReference>
<organism evidence="5 6">
    <name type="scientific">Roseateles albus</name>
    <dbReference type="NCBI Taxonomy" id="2987525"/>
    <lineage>
        <taxon>Bacteria</taxon>
        <taxon>Pseudomonadati</taxon>
        <taxon>Pseudomonadota</taxon>
        <taxon>Betaproteobacteria</taxon>
        <taxon>Burkholderiales</taxon>
        <taxon>Sphaerotilaceae</taxon>
        <taxon>Roseateles</taxon>
    </lineage>
</organism>